<feature type="repeat" description="PPR" evidence="2">
    <location>
        <begin position="150"/>
        <end position="184"/>
    </location>
</feature>
<dbReference type="PANTHER" id="PTHR47926">
    <property type="entry name" value="PENTATRICOPEPTIDE REPEAT-CONTAINING PROTEIN"/>
    <property type="match status" value="1"/>
</dbReference>
<keyword evidence="4" id="KW-1185">Reference proteome</keyword>
<dbReference type="InterPro" id="IPR046848">
    <property type="entry name" value="E_motif"/>
</dbReference>
<accession>A0AAD3SLD8</accession>
<dbReference type="SUPFAM" id="SSF48452">
    <property type="entry name" value="TPR-like"/>
    <property type="match status" value="1"/>
</dbReference>
<dbReference type="FunFam" id="1.25.40.10:FF:000442">
    <property type="entry name" value="Pentatricopeptide repeat-containing protein At3g49710"/>
    <property type="match status" value="1"/>
</dbReference>
<keyword evidence="1" id="KW-0677">Repeat</keyword>
<dbReference type="Gene3D" id="1.25.40.10">
    <property type="entry name" value="Tetratricopeptide repeat domain"/>
    <property type="match status" value="6"/>
</dbReference>
<dbReference type="Pfam" id="PF01535">
    <property type="entry name" value="PPR"/>
    <property type="match status" value="7"/>
</dbReference>
<gene>
    <name evidence="3" type="ORF">Nepgr_014567</name>
</gene>
<feature type="repeat" description="PPR" evidence="2">
    <location>
        <begin position="282"/>
        <end position="316"/>
    </location>
</feature>
<name>A0AAD3SLD8_NEPGR</name>
<dbReference type="NCBIfam" id="TIGR00756">
    <property type="entry name" value="PPR"/>
    <property type="match status" value="8"/>
</dbReference>
<feature type="repeat" description="PPR" evidence="2">
    <location>
        <begin position="251"/>
        <end position="281"/>
    </location>
</feature>
<protein>
    <recommendedName>
        <fullName evidence="5">Pentatricopeptide repeat-containing protein At2g13600-like</fullName>
    </recommendedName>
</protein>
<dbReference type="GO" id="GO:0003723">
    <property type="term" value="F:RNA binding"/>
    <property type="evidence" value="ECO:0007669"/>
    <property type="project" value="InterPro"/>
</dbReference>
<reference evidence="3" key="1">
    <citation type="submission" date="2023-05" db="EMBL/GenBank/DDBJ databases">
        <title>Nepenthes gracilis genome sequencing.</title>
        <authorList>
            <person name="Fukushima K."/>
        </authorList>
    </citation>
    <scope>NUCLEOTIDE SEQUENCE</scope>
    <source>
        <strain evidence="3">SING2019-196</strain>
    </source>
</reference>
<evidence type="ECO:0008006" key="5">
    <source>
        <dbReference type="Google" id="ProtNLM"/>
    </source>
</evidence>
<evidence type="ECO:0000313" key="4">
    <source>
        <dbReference type="Proteomes" id="UP001279734"/>
    </source>
</evidence>
<proteinExistence type="predicted"/>
<sequence length="735" mass="82668">MKLKSAVKSLFTIKPAENLVTYVEACSCLLRNFKNHSFISEGRALHGLLVKMGLQLQRDIAVELLTFYLKFRRSSEADQVLRDFNGFDLVVYNCLISANVQWGNLHEACRLFDEMPERNEFSWTALISCLMKNGRVKEAICYFERNPFHNVVSWTAAISGLVQNGLNLDALKHFRKMLQFKVMPNAVTFSSLVKACTGLGDYELGMCLLGLIVKAGFEENISVSNSLITLCLKLGETDVARTIFDQMKKKDVVSWTAILDMYADAGDLGEARRVFGEMPRRNEVSWSAMIARYSQGGYAAEATKLFQQMVQEGLNPNVSCLSCIISALASLKALLVGMNIHGHAVKVGLESDAFISSSLIDLYCKCGSIEDGRAVFDSTANRNVASWNSMLSGYSLNGQLEEAKELFEQIPEKNIVSWNAIITGYLENRLLDDVFELFHQMMLSGEIPNSSTFSSVVSASASKASLEKGKYLHGKIIKLHVHDDIFVETTLVAMYAKSGDIESSKLVFQRMSEKNEVSWTVMIQGLAENGFPEDSILVFEEMERRSTVFPNELMLLPLLFACSHCRLIDKGLWYFNSMEKTYGIKPNSRHYSCMVDLLSRSGRFSDAENLIRNMPFKPEYDAWASLLSGCSTFGDEDIAERSSMVFLELAEENPAGYVLLANVYASCGRWIDVSNIRTLMMEKKLTKDRGCSWIEIRDRVHSFCSDDRAHLKSAMIYETLTFLRTEMLALQRSSL</sequence>
<dbReference type="InterPro" id="IPR002885">
    <property type="entry name" value="PPR_rpt"/>
</dbReference>
<dbReference type="Pfam" id="PF13041">
    <property type="entry name" value="PPR_2"/>
    <property type="match status" value="3"/>
</dbReference>
<dbReference type="GO" id="GO:0009451">
    <property type="term" value="P:RNA modification"/>
    <property type="evidence" value="ECO:0007669"/>
    <property type="project" value="InterPro"/>
</dbReference>
<comment type="caution">
    <text evidence="3">The sequence shown here is derived from an EMBL/GenBank/DDBJ whole genome shotgun (WGS) entry which is preliminary data.</text>
</comment>
<feature type="repeat" description="PPR" evidence="2">
    <location>
        <begin position="515"/>
        <end position="549"/>
    </location>
</feature>
<dbReference type="AlphaFoldDB" id="A0AAD3SLD8"/>
<dbReference type="InterPro" id="IPR046960">
    <property type="entry name" value="PPR_At4g14850-like_plant"/>
</dbReference>
<dbReference type="Pfam" id="PF20431">
    <property type="entry name" value="E_motif"/>
    <property type="match status" value="1"/>
</dbReference>
<dbReference type="FunFam" id="1.25.40.10:FF:000090">
    <property type="entry name" value="Pentatricopeptide repeat-containing protein, chloroplastic"/>
    <property type="match status" value="1"/>
</dbReference>
<dbReference type="InterPro" id="IPR011990">
    <property type="entry name" value="TPR-like_helical_dom_sf"/>
</dbReference>
<feature type="repeat" description="PPR" evidence="2">
    <location>
        <begin position="383"/>
        <end position="417"/>
    </location>
</feature>
<dbReference type="PROSITE" id="PS51375">
    <property type="entry name" value="PPR"/>
    <property type="match status" value="6"/>
</dbReference>
<evidence type="ECO:0000256" key="1">
    <source>
        <dbReference type="ARBA" id="ARBA00022737"/>
    </source>
</evidence>
<dbReference type="PANTHER" id="PTHR47926:SF419">
    <property type="entry name" value="(WILD MALAYSIAN BANANA) HYPOTHETICAL PROTEIN"/>
    <property type="match status" value="1"/>
</dbReference>
<dbReference type="EMBL" id="BSYO01000012">
    <property type="protein sequence ID" value="GMH12726.1"/>
    <property type="molecule type" value="Genomic_DNA"/>
</dbReference>
<dbReference type="Proteomes" id="UP001279734">
    <property type="component" value="Unassembled WGS sequence"/>
</dbReference>
<evidence type="ECO:0000313" key="3">
    <source>
        <dbReference type="EMBL" id="GMH12726.1"/>
    </source>
</evidence>
<evidence type="ECO:0000256" key="2">
    <source>
        <dbReference type="PROSITE-ProRule" id="PRU00708"/>
    </source>
</evidence>
<feature type="repeat" description="PPR" evidence="2">
    <location>
        <begin position="88"/>
        <end position="122"/>
    </location>
</feature>
<organism evidence="3 4">
    <name type="scientific">Nepenthes gracilis</name>
    <name type="common">Slender pitcher plant</name>
    <dbReference type="NCBI Taxonomy" id="150966"/>
    <lineage>
        <taxon>Eukaryota</taxon>
        <taxon>Viridiplantae</taxon>
        <taxon>Streptophyta</taxon>
        <taxon>Embryophyta</taxon>
        <taxon>Tracheophyta</taxon>
        <taxon>Spermatophyta</taxon>
        <taxon>Magnoliopsida</taxon>
        <taxon>eudicotyledons</taxon>
        <taxon>Gunneridae</taxon>
        <taxon>Pentapetalae</taxon>
        <taxon>Caryophyllales</taxon>
        <taxon>Nepenthaceae</taxon>
        <taxon>Nepenthes</taxon>
    </lineage>
</organism>